<feature type="transmembrane region" description="Helical" evidence="6">
    <location>
        <begin position="449"/>
        <end position="466"/>
    </location>
</feature>
<feature type="transmembrane region" description="Helical" evidence="6">
    <location>
        <begin position="373"/>
        <end position="394"/>
    </location>
</feature>
<protein>
    <submittedName>
        <fullName evidence="8">Transporter, NhaC family</fullName>
    </submittedName>
</protein>
<evidence type="ECO:0000259" key="7">
    <source>
        <dbReference type="Pfam" id="PF03553"/>
    </source>
</evidence>
<evidence type="ECO:0000256" key="6">
    <source>
        <dbReference type="SAM" id="Phobius"/>
    </source>
</evidence>
<dbReference type="GO" id="GO:0005886">
    <property type="term" value="C:plasma membrane"/>
    <property type="evidence" value="ECO:0007669"/>
    <property type="project" value="UniProtKB-SubCell"/>
</dbReference>
<evidence type="ECO:0000313" key="9">
    <source>
        <dbReference type="Proteomes" id="UP000182114"/>
    </source>
</evidence>
<proteinExistence type="predicted"/>
<evidence type="ECO:0000256" key="4">
    <source>
        <dbReference type="ARBA" id="ARBA00022989"/>
    </source>
</evidence>
<keyword evidence="2" id="KW-1003">Cell membrane</keyword>
<feature type="transmembrane region" description="Helical" evidence="6">
    <location>
        <begin position="495"/>
        <end position="515"/>
    </location>
</feature>
<feature type="transmembrane region" description="Helical" evidence="6">
    <location>
        <begin position="90"/>
        <end position="111"/>
    </location>
</feature>
<accession>A0A1G7GTD4</accession>
<evidence type="ECO:0000256" key="5">
    <source>
        <dbReference type="ARBA" id="ARBA00023136"/>
    </source>
</evidence>
<dbReference type="EMBL" id="FNBD01000005">
    <property type="protein sequence ID" value="SDE91229.1"/>
    <property type="molecule type" value="Genomic_DNA"/>
</dbReference>
<sequence>MSSLLKILLFCTGFKNHWITKHLFMENYGLLSILPPVIAIVLALKTKQIYIVLLFGIWFSWLIMSDWNVLTGTLATIEGMVNVFKSEGNTRTIMFSALVGALLLFIQYSKGVEGFINQLNKVIHFFEKKQKGYSRVVVQLLALLTGLLLFVETSISSLTVGTLYRPVFDKLKIPREKLAYIADSSSAPSSILIPFNAWGAFIMGLLVTQGLDNPFGLLLSSIAYNFYPILAIAIVFVVILTKKDIGPMAKAEKRTRETGKLLNDNSKPMLSSEVTSLAPKEGIKARAYNMIVPLATMVFMMPINLVYTGWSAVENATSFSDHVFQAIGKGSGSSSVLYAVLTAILVAMIMYRSQKIMKTKEMIDLVLKGISELMPLALLMLLAFAIGDACNQLGTGAFVADWSKDWLSPEFLPAIIFVISSFIAFSTGTSWGTFAIMMAIAVPMAEVHGAPLTLVIAATLGGGIFGDHCSPISDTSIISSMASASDHIDHVNTQLPYALIGGGITVVMYLILGFVMN</sequence>
<evidence type="ECO:0000256" key="2">
    <source>
        <dbReference type="ARBA" id="ARBA00022475"/>
    </source>
</evidence>
<dbReference type="eggNOG" id="COG1757">
    <property type="taxonomic scope" value="Bacteria"/>
</dbReference>
<evidence type="ECO:0000256" key="1">
    <source>
        <dbReference type="ARBA" id="ARBA00004651"/>
    </source>
</evidence>
<dbReference type="Pfam" id="PF03553">
    <property type="entry name" value="Na_H_antiporter"/>
    <property type="match status" value="1"/>
</dbReference>
<keyword evidence="4 6" id="KW-1133">Transmembrane helix</keyword>
<keyword evidence="5 6" id="KW-0472">Membrane</keyword>
<dbReference type="Proteomes" id="UP000182114">
    <property type="component" value="Unassembled WGS sequence"/>
</dbReference>
<name>A0A1G7GTD4_9FLAO</name>
<comment type="subcellular location">
    <subcellularLocation>
        <location evidence="1">Cell membrane</location>
        <topology evidence="1">Multi-pass membrane protein</topology>
    </subcellularLocation>
</comment>
<dbReference type="InterPro" id="IPR018461">
    <property type="entry name" value="Na/H_Antiport_NhaC-like_C"/>
</dbReference>
<evidence type="ECO:0000256" key="3">
    <source>
        <dbReference type="ARBA" id="ARBA00022692"/>
    </source>
</evidence>
<evidence type="ECO:0000313" key="8">
    <source>
        <dbReference type="EMBL" id="SDE91229.1"/>
    </source>
</evidence>
<keyword evidence="3 6" id="KW-0812">Transmembrane</keyword>
<dbReference type="PANTHER" id="PTHR43478">
    <property type="entry name" value="NA+/H+ ANTIPORTER-RELATED"/>
    <property type="match status" value="1"/>
</dbReference>
<gene>
    <name evidence="8" type="ORF">SAMN04487992_10537</name>
</gene>
<dbReference type="AlphaFoldDB" id="A0A1G7GTD4"/>
<feature type="transmembrane region" description="Helical" evidence="6">
    <location>
        <begin position="51"/>
        <end position="70"/>
    </location>
</feature>
<feature type="transmembrane region" description="Helical" evidence="6">
    <location>
        <begin position="290"/>
        <end position="313"/>
    </location>
</feature>
<dbReference type="PANTHER" id="PTHR43478:SF1">
    <property type="entry name" value="NA+_H+ ANTIPORTER NHAC-LIKE C-TERMINAL DOMAIN-CONTAINING PROTEIN"/>
    <property type="match status" value="1"/>
</dbReference>
<organism evidence="8 9">
    <name type="scientific">Cellulophaga baltica</name>
    <dbReference type="NCBI Taxonomy" id="76594"/>
    <lineage>
        <taxon>Bacteria</taxon>
        <taxon>Pseudomonadati</taxon>
        <taxon>Bacteroidota</taxon>
        <taxon>Flavobacteriia</taxon>
        <taxon>Flavobacteriales</taxon>
        <taxon>Flavobacteriaceae</taxon>
        <taxon>Cellulophaga</taxon>
    </lineage>
</organism>
<feature type="transmembrane region" description="Helical" evidence="6">
    <location>
        <begin position="414"/>
        <end position="442"/>
    </location>
</feature>
<keyword evidence="9" id="KW-1185">Reference proteome</keyword>
<feature type="domain" description="Na+/H+ antiporter NhaC-like C-terminal" evidence="7">
    <location>
        <begin position="202"/>
        <end position="514"/>
    </location>
</feature>
<reference evidence="9" key="1">
    <citation type="submission" date="2016-10" db="EMBL/GenBank/DDBJ databases">
        <authorList>
            <person name="Varghese N."/>
            <person name="Submissions S."/>
        </authorList>
    </citation>
    <scope>NUCLEOTIDE SEQUENCE [LARGE SCALE GENOMIC DNA]</scope>
    <source>
        <strain evidence="9">DSM 24729</strain>
    </source>
</reference>
<feature type="transmembrane region" description="Helical" evidence="6">
    <location>
        <begin position="215"/>
        <end position="240"/>
    </location>
</feature>
<feature type="transmembrane region" description="Helical" evidence="6">
    <location>
        <begin position="132"/>
        <end position="151"/>
    </location>
</feature>
<feature type="transmembrane region" description="Helical" evidence="6">
    <location>
        <begin position="28"/>
        <end position="44"/>
    </location>
</feature>
<feature type="transmembrane region" description="Helical" evidence="6">
    <location>
        <begin position="333"/>
        <end position="352"/>
    </location>
</feature>